<dbReference type="InterPro" id="IPR027266">
    <property type="entry name" value="TrmE/GcvT-like"/>
</dbReference>
<name>A0ABQ6LJ45_9RHOB</name>
<reference evidence="1 2" key="1">
    <citation type="submission" date="2023-04" db="EMBL/GenBank/DDBJ databases">
        <title>Marinoamorphus aggregata gen. nov., sp. Nov., isolate from tissue of brittle star Ophioplocus japonicus.</title>
        <authorList>
            <person name="Kawano K."/>
            <person name="Sawayama S."/>
            <person name="Nakagawa S."/>
        </authorList>
    </citation>
    <scope>NUCLEOTIDE SEQUENCE [LARGE SCALE GENOMIC DNA]</scope>
    <source>
        <strain evidence="1 2">NKW23</strain>
    </source>
</reference>
<accession>A0ABQ6LJ45</accession>
<evidence type="ECO:0000313" key="1">
    <source>
        <dbReference type="EMBL" id="GMG80798.1"/>
    </source>
</evidence>
<dbReference type="EMBL" id="BSYI01000001">
    <property type="protein sequence ID" value="GMG80798.1"/>
    <property type="molecule type" value="Genomic_DNA"/>
</dbReference>
<dbReference type="InterPro" id="IPR007375">
    <property type="entry name" value="SoxG"/>
</dbReference>
<comment type="caution">
    <text evidence="1">The sequence shown here is derived from an EMBL/GenBank/DDBJ whole genome shotgun (WGS) entry which is preliminary data.</text>
</comment>
<dbReference type="Pfam" id="PF04268">
    <property type="entry name" value="SoxG"/>
    <property type="match status" value="1"/>
</dbReference>
<gene>
    <name evidence="1" type="ORF">LNKW23_00100</name>
</gene>
<dbReference type="Proteomes" id="UP001239909">
    <property type="component" value="Unassembled WGS sequence"/>
</dbReference>
<sequence length="190" mass="19798">MSALDGRAAEPRPGLRLAECGLRGQITLRAGDLASSALVGAVEAITGVAVPEALSAGFAGDDRGAVWMAPDELLLFVPHAEVAGAVEMLEGALAGTHHMALDVSHARAVLRLEGADAAETLAKGAPLDFSEAGFPVGRARRTHLGGLAVGIWRRGPEEWELVCFRSFAHHLFAWLETSGVEGAEVGRFGV</sequence>
<keyword evidence="2" id="KW-1185">Reference proteome</keyword>
<proteinExistence type="predicted"/>
<protein>
    <submittedName>
        <fullName evidence="1">Sarcosine oxidase subunit gamma family protein</fullName>
    </submittedName>
</protein>
<evidence type="ECO:0000313" key="2">
    <source>
        <dbReference type="Proteomes" id="UP001239909"/>
    </source>
</evidence>
<dbReference type="Gene3D" id="3.30.1360.120">
    <property type="entry name" value="Probable tRNA modification gtpase trme, domain 1"/>
    <property type="match status" value="1"/>
</dbReference>
<dbReference type="Gene3D" id="3.30.70.1520">
    <property type="entry name" value="Heterotetrameric sarcosine oxidase"/>
    <property type="match status" value="1"/>
</dbReference>
<organism evidence="1 2">
    <name type="scientific">Paralimibaculum aggregatum</name>
    <dbReference type="NCBI Taxonomy" id="3036245"/>
    <lineage>
        <taxon>Bacteria</taxon>
        <taxon>Pseudomonadati</taxon>
        <taxon>Pseudomonadota</taxon>
        <taxon>Alphaproteobacteria</taxon>
        <taxon>Rhodobacterales</taxon>
        <taxon>Paracoccaceae</taxon>
        <taxon>Paralimibaculum</taxon>
    </lineage>
</organism>
<dbReference type="SUPFAM" id="SSF103025">
    <property type="entry name" value="Folate-binding domain"/>
    <property type="match status" value="1"/>
</dbReference>